<dbReference type="OrthoDB" id="6195205at2"/>
<gene>
    <name evidence="1" type="ORF">C8261_11815</name>
</gene>
<comment type="caution">
    <text evidence="1">The sequence shown here is derived from an EMBL/GenBank/DDBJ whole genome shotgun (WGS) entry which is preliminary data.</text>
</comment>
<reference evidence="1 2" key="1">
    <citation type="submission" date="2018-03" db="EMBL/GenBank/DDBJ databases">
        <authorList>
            <person name="Keele B.F."/>
        </authorList>
    </citation>
    <scope>NUCLEOTIDE SEQUENCE [LARGE SCALE GENOMIC DNA]</scope>
    <source>
        <strain evidence="1 2">D20</strain>
    </source>
</reference>
<protein>
    <recommendedName>
        <fullName evidence="3">4Fe-4S ferredoxin-type domain-containing protein</fullName>
    </recommendedName>
</protein>
<evidence type="ECO:0000313" key="2">
    <source>
        <dbReference type="Proteomes" id="UP000241193"/>
    </source>
</evidence>
<dbReference type="EMBL" id="PZKC01000009">
    <property type="protein sequence ID" value="PTD95962.1"/>
    <property type="molecule type" value="Genomic_DNA"/>
</dbReference>
<dbReference type="Proteomes" id="UP000241193">
    <property type="component" value="Unassembled WGS sequence"/>
</dbReference>
<dbReference type="RefSeq" id="WP_107493925.1">
    <property type="nucleotide sequence ID" value="NZ_PZKC01000009.1"/>
</dbReference>
<name>A0A2T4IDW2_9RHOO</name>
<sequence length="229" mass="24842">MAAPDPDFSALTAVGLNLHAVVDVAALPASLSPDLPRACRGGQLIVVANAGPLLWRAVKAAGLASADPIDDFSVDAVVQWFARQFPGRRHRVLYPGGSPLGLQALGRLLGWHHATPFMVGILPQWGSWFGYRVVLWADTDLPVTPPLQVESPCRACTAQPCVAACPAQAMGAGGFALEKCLAWRRQPASPCRARCLARDACPVGRAQRYDEDHMRHTYEQSLRMIMRQR</sequence>
<accession>A0A2T4IDW2</accession>
<keyword evidence="2" id="KW-1185">Reference proteome</keyword>
<proteinExistence type="predicted"/>
<evidence type="ECO:0008006" key="3">
    <source>
        <dbReference type="Google" id="ProtNLM"/>
    </source>
</evidence>
<reference evidence="1 2" key="2">
    <citation type="submission" date="2018-04" db="EMBL/GenBank/DDBJ databases">
        <title>Thauera lacus sp. nov., isolated from an saline lake in Inner Mongolia, China.</title>
        <authorList>
            <person name="Liang Q.-Y."/>
        </authorList>
    </citation>
    <scope>NUCLEOTIDE SEQUENCE [LARGE SCALE GENOMIC DNA]</scope>
    <source>
        <strain evidence="1 2">D20</strain>
    </source>
</reference>
<dbReference type="AlphaFoldDB" id="A0A2T4IDW2"/>
<dbReference type="SUPFAM" id="SSF54862">
    <property type="entry name" value="4Fe-4S ferredoxins"/>
    <property type="match status" value="1"/>
</dbReference>
<evidence type="ECO:0000313" key="1">
    <source>
        <dbReference type="EMBL" id="PTD95962.1"/>
    </source>
</evidence>
<organism evidence="1 2">
    <name type="scientific">Pseudothauera lacus</name>
    <dbReference type="NCBI Taxonomy" id="2136175"/>
    <lineage>
        <taxon>Bacteria</taxon>
        <taxon>Pseudomonadati</taxon>
        <taxon>Pseudomonadota</taxon>
        <taxon>Betaproteobacteria</taxon>
        <taxon>Rhodocyclales</taxon>
        <taxon>Zoogloeaceae</taxon>
        <taxon>Pseudothauera</taxon>
    </lineage>
</organism>